<organism evidence="1">
    <name type="scientific">Rhizophora mucronata</name>
    <name type="common">Asiatic mangrove</name>
    <dbReference type="NCBI Taxonomy" id="61149"/>
    <lineage>
        <taxon>Eukaryota</taxon>
        <taxon>Viridiplantae</taxon>
        <taxon>Streptophyta</taxon>
        <taxon>Embryophyta</taxon>
        <taxon>Tracheophyta</taxon>
        <taxon>Spermatophyta</taxon>
        <taxon>Magnoliopsida</taxon>
        <taxon>eudicotyledons</taxon>
        <taxon>Gunneridae</taxon>
        <taxon>Pentapetalae</taxon>
        <taxon>rosids</taxon>
        <taxon>fabids</taxon>
        <taxon>Malpighiales</taxon>
        <taxon>Rhizophoraceae</taxon>
        <taxon>Rhizophora</taxon>
    </lineage>
</organism>
<dbReference type="EMBL" id="GGEC01066311">
    <property type="protein sequence ID" value="MBX46795.1"/>
    <property type="molecule type" value="Transcribed_RNA"/>
</dbReference>
<reference evidence="1" key="1">
    <citation type="submission" date="2018-02" db="EMBL/GenBank/DDBJ databases">
        <title>Rhizophora mucronata_Transcriptome.</title>
        <authorList>
            <person name="Meera S.P."/>
            <person name="Sreeshan A."/>
            <person name="Augustine A."/>
        </authorList>
    </citation>
    <scope>NUCLEOTIDE SEQUENCE</scope>
    <source>
        <tissue evidence="1">Leaf</tissue>
    </source>
</reference>
<evidence type="ECO:0000313" key="1">
    <source>
        <dbReference type="EMBL" id="MBX46795.1"/>
    </source>
</evidence>
<accession>A0A2P2NWH0</accession>
<protein>
    <submittedName>
        <fullName evidence="1">Uncharacterized protein</fullName>
    </submittedName>
</protein>
<proteinExistence type="predicted"/>
<sequence>MWSFLILQFLILGEELCELQC</sequence>
<name>A0A2P2NWH0_RHIMU</name>
<dbReference type="AlphaFoldDB" id="A0A2P2NWH0"/>